<dbReference type="RefSeq" id="WP_149566613.1">
    <property type="nucleotide sequence ID" value="NZ_CP035807.1"/>
</dbReference>
<reference evidence="3 4" key="1">
    <citation type="submission" date="2019-02" db="EMBL/GenBank/DDBJ databases">
        <authorList>
            <person name="Fomenkov A."/>
            <person name="Dubinina G."/>
            <person name="Grabovich M."/>
            <person name="Vincze T."/>
            <person name="Roberts R.J."/>
        </authorList>
    </citation>
    <scope>NUCLEOTIDE SEQUENCE [LARGE SCALE GENOMIC DNA]</scope>
    <source>
        <strain evidence="3 4">P</strain>
    </source>
</reference>
<reference evidence="3 4" key="2">
    <citation type="submission" date="2019-09" db="EMBL/GenBank/DDBJ databases">
        <title>Complete Genome Sequence and Methylome Analysis of free living Spirochaetas.</title>
        <authorList>
            <person name="Leshcheva N."/>
            <person name="Mikheeva N."/>
        </authorList>
    </citation>
    <scope>NUCLEOTIDE SEQUENCE [LARGE SCALE GENOMIC DNA]</scope>
    <source>
        <strain evidence="3 4">P</strain>
    </source>
</reference>
<dbReference type="AlphaFoldDB" id="A0A5C1Q9N5"/>
<dbReference type="CDD" id="cd02440">
    <property type="entry name" value="AdoMet_MTases"/>
    <property type="match status" value="1"/>
</dbReference>
<dbReference type="OrthoDB" id="9791837at2"/>
<dbReference type="PANTHER" id="PTHR43861">
    <property type="entry name" value="TRANS-ACONITATE 2-METHYLTRANSFERASE-RELATED"/>
    <property type="match status" value="1"/>
</dbReference>
<dbReference type="Pfam" id="PF13649">
    <property type="entry name" value="Methyltransf_25"/>
    <property type="match status" value="1"/>
</dbReference>
<feature type="domain" description="Methyltransferase" evidence="2">
    <location>
        <begin position="36"/>
        <end position="130"/>
    </location>
</feature>
<dbReference type="GO" id="GO:0032259">
    <property type="term" value="P:methylation"/>
    <property type="evidence" value="ECO:0007669"/>
    <property type="project" value="UniProtKB-KW"/>
</dbReference>
<name>A0A5C1Q9N5_9SPIO</name>
<accession>A0A5C1Q9N5</accession>
<dbReference type="KEGG" id="sper:EW093_01075"/>
<proteinExistence type="predicted"/>
<dbReference type="Proteomes" id="UP000323824">
    <property type="component" value="Chromosome"/>
</dbReference>
<keyword evidence="4" id="KW-1185">Reference proteome</keyword>
<evidence type="ECO:0000259" key="2">
    <source>
        <dbReference type="Pfam" id="PF13649"/>
    </source>
</evidence>
<evidence type="ECO:0000256" key="1">
    <source>
        <dbReference type="ARBA" id="ARBA00022679"/>
    </source>
</evidence>
<dbReference type="Gene3D" id="2.20.25.110">
    <property type="entry name" value="S-adenosyl-L-methionine-dependent methyltransferases"/>
    <property type="match status" value="1"/>
</dbReference>
<dbReference type="InterPro" id="IPR041698">
    <property type="entry name" value="Methyltransf_25"/>
</dbReference>
<sequence>MFYKSISKVYDDIFPQNKSQLDFINNLQPISKHEVILDIGCATGNLTDLISKCTKNVIGIDLDSDLLKVAKSKYHKLSFIEGNMMDIDKIFTHEYFDRIISFGNTLVHLPNRNNVKSFFHRVYNTLKKDGLFIVQIINYNRIIKNGINELPIIDNDSITFIRDYRIHNGWIDFNTKLKIKENGEILENSIPLLPLTEEEIRNLIEITGFRNLKFYGNLKGDSLTDNSIPLLFSCIK</sequence>
<keyword evidence="1 3" id="KW-0808">Transferase</keyword>
<dbReference type="Gene3D" id="3.40.50.150">
    <property type="entry name" value="Vaccinia Virus protein VP39"/>
    <property type="match status" value="1"/>
</dbReference>
<organism evidence="3 4">
    <name type="scientific">Thiospirochaeta perfilievii</name>
    <dbReference type="NCBI Taxonomy" id="252967"/>
    <lineage>
        <taxon>Bacteria</taxon>
        <taxon>Pseudomonadati</taxon>
        <taxon>Spirochaetota</taxon>
        <taxon>Spirochaetia</taxon>
        <taxon>Spirochaetales</taxon>
        <taxon>Spirochaetaceae</taxon>
        <taxon>Thiospirochaeta</taxon>
    </lineage>
</organism>
<dbReference type="InterPro" id="IPR029063">
    <property type="entry name" value="SAM-dependent_MTases_sf"/>
</dbReference>
<keyword evidence="3" id="KW-0489">Methyltransferase</keyword>
<evidence type="ECO:0000313" key="3">
    <source>
        <dbReference type="EMBL" id="QEN03354.1"/>
    </source>
</evidence>
<protein>
    <submittedName>
        <fullName evidence="3">Class I SAM-dependent methyltransferase</fullName>
    </submittedName>
</protein>
<evidence type="ECO:0000313" key="4">
    <source>
        <dbReference type="Proteomes" id="UP000323824"/>
    </source>
</evidence>
<dbReference type="GO" id="GO:0008168">
    <property type="term" value="F:methyltransferase activity"/>
    <property type="evidence" value="ECO:0007669"/>
    <property type="project" value="UniProtKB-KW"/>
</dbReference>
<gene>
    <name evidence="3" type="ORF">EW093_01075</name>
</gene>
<dbReference type="EMBL" id="CP035807">
    <property type="protein sequence ID" value="QEN03354.1"/>
    <property type="molecule type" value="Genomic_DNA"/>
</dbReference>
<dbReference type="SUPFAM" id="SSF53335">
    <property type="entry name" value="S-adenosyl-L-methionine-dependent methyltransferases"/>
    <property type="match status" value="1"/>
</dbReference>